<accession>A0AAN8XUZ9</accession>
<name>A0AAN8XUZ9_HALRR</name>
<dbReference type="AlphaFoldDB" id="A0AAN8XUZ9"/>
<comment type="caution">
    <text evidence="1">The sequence shown here is derived from an EMBL/GenBank/DDBJ whole genome shotgun (WGS) entry which is preliminary data.</text>
</comment>
<reference evidence="1 2" key="1">
    <citation type="submission" date="2023-11" db="EMBL/GenBank/DDBJ databases">
        <title>Halocaridina rubra genome assembly.</title>
        <authorList>
            <person name="Smith C."/>
        </authorList>
    </citation>
    <scope>NUCLEOTIDE SEQUENCE [LARGE SCALE GENOMIC DNA]</scope>
    <source>
        <strain evidence="1">EP-1</strain>
        <tissue evidence="1">Whole</tissue>
    </source>
</reference>
<dbReference type="EMBL" id="JAXCGZ010000295">
    <property type="protein sequence ID" value="KAK7086218.1"/>
    <property type="molecule type" value="Genomic_DNA"/>
</dbReference>
<proteinExistence type="predicted"/>
<evidence type="ECO:0000313" key="1">
    <source>
        <dbReference type="EMBL" id="KAK7086218.1"/>
    </source>
</evidence>
<dbReference type="Proteomes" id="UP001381693">
    <property type="component" value="Unassembled WGS sequence"/>
</dbReference>
<feature type="non-terminal residue" evidence="1">
    <location>
        <position position="1"/>
    </location>
</feature>
<gene>
    <name evidence="1" type="ORF">SK128_002809</name>
</gene>
<sequence>SQDCCLLVRTSTNFRKIFKIKMDYSFYTGSSFTSICRAVHEDRGICKIKLEMRRRHLLLKYNLALKISDIKMNDILEMKKILQRALNTQRRDAVSFLKVKLSYECSVVDKICQYMTILVMDLRYIDLRIRGRAVGYHLLWILAENVENYMEYSNLRNDLVSL</sequence>
<protein>
    <submittedName>
        <fullName evidence="1">Uncharacterized protein</fullName>
    </submittedName>
</protein>
<evidence type="ECO:0000313" key="2">
    <source>
        <dbReference type="Proteomes" id="UP001381693"/>
    </source>
</evidence>
<keyword evidence="2" id="KW-1185">Reference proteome</keyword>
<organism evidence="1 2">
    <name type="scientific">Halocaridina rubra</name>
    <name type="common">Hawaiian red shrimp</name>
    <dbReference type="NCBI Taxonomy" id="373956"/>
    <lineage>
        <taxon>Eukaryota</taxon>
        <taxon>Metazoa</taxon>
        <taxon>Ecdysozoa</taxon>
        <taxon>Arthropoda</taxon>
        <taxon>Crustacea</taxon>
        <taxon>Multicrustacea</taxon>
        <taxon>Malacostraca</taxon>
        <taxon>Eumalacostraca</taxon>
        <taxon>Eucarida</taxon>
        <taxon>Decapoda</taxon>
        <taxon>Pleocyemata</taxon>
        <taxon>Caridea</taxon>
        <taxon>Atyoidea</taxon>
        <taxon>Atyidae</taxon>
        <taxon>Halocaridina</taxon>
    </lineage>
</organism>